<dbReference type="Gramene" id="TraesJUL7B03G04127040.1">
    <property type="protein sequence ID" value="TraesJUL7B03G04127040.1.CDS1"/>
    <property type="gene ID" value="TraesJUL7B03G04127040"/>
</dbReference>
<evidence type="ECO:0000313" key="2">
    <source>
        <dbReference type="EnsemblPlants" id="TraesCS7B02G113700.1.cds1"/>
    </source>
</evidence>
<dbReference type="Gramene" id="TraesMAC7B03G04084380.1">
    <property type="protein sequence ID" value="TraesMAC7B03G04084380.1.CDS1"/>
    <property type="gene ID" value="TraesMAC7B03G04084380"/>
</dbReference>
<organism evidence="2">
    <name type="scientific">Triticum aestivum</name>
    <name type="common">Wheat</name>
    <dbReference type="NCBI Taxonomy" id="4565"/>
    <lineage>
        <taxon>Eukaryota</taxon>
        <taxon>Viridiplantae</taxon>
        <taxon>Streptophyta</taxon>
        <taxon>Embryophyta</taxon>
        <taxon>Tracheophyta</taxon>
        <taxon>Spermatophyta</taxon>
        <taxon>Magnoliopsida</taxon>
        <taxon>Liliopsida</taxon>
        <taxon>Poales</taxon>
        <taxon>Poaceae</taxon>
        <taxon>BOP clade</taxon>
        <taxon>Pooideae</taxon>
        <taxon>Triticodae</taxon>
        <taxon>Triticeae</taxon>
        <taxon>Triticinae</taxon>
        <taxon>Triticum</taxon>
    </lineage>
</organism>
<dbReference type="Gramene" id="TraesCS7B02G113700.1">
    <property type="protein sequence ID" value="TraesCS7B02G113700.1.cds1"/>
    <property type="gene ID" value="TraesCS7B02G113700"/>
</dbReference>
<proteinExistence type="predicted"/>
<dbReference type="Gramene" id="TraesJAG7B03G04071890.1">
    <property type="protein sequence ID" value="TraesJAG7B03G04071890.1.CDS1"/>
    <property type="gene ID" value="TraesJAG7B03G04071890"/>
</dbReference>
<keyword evidence="3" id="KW-1185">Reference proteome</keyword>
<evidence type="ECO:0000256" key="1">
    <source>
        <dbReference type="SAM" id="MobiDB-lite"/>
    </source>
</evidence>
<protein>
    <submittedName>
        <fullName evidence="2">Uncharacterized protein</fullName>
    </submittedName>
</protein>
<dbReference type="Gramene" id="TraesNOR7B03G04134420.1">
    <property type="protein sequence ID" value="TraesNOR7B03G04134420.1.CDS1"/>
    <property type="gene ID" value="TraesNOR7B03G04134420"/>
</dbReference>
<dbReference type="Gramene" id="TraesSTA7B03G04084870.1">
    <property type="protein sequence ID" value="TraesSTA7B03G04084870.1.CDS1"/>
    <property type="gene ID" value="TraesSTA7B03G04084870"/>
</dbReference>
<accession>A0A3B6SAY5</accession>
<feature type="region of interest" description="Disordered" evidence="1">
    <location>
        <begin position="84"/>
        <end position="109"/>
    </location>
</feature>
<reference evidence="2" key="2">
    <citation type="submission" date="2018-10" db="UniProtKB">
        <authorList>
            <consortium name="EnsemblPlants"/>
        </authorList>
    </citation>
    <scope>IDENTIFICATION</scope>
</reference>
<sequence length="109" mass="11838">MDSQKSAVAVLRMLSGAWSYMNSRCPTELNASATPCSAYCGTSQYTDSGAVPASVVPPATAASLRWRSTKPATREAATEMVNPTPMRWRKEMPRSRPVRRRASGTSVRS</sequence>
<dbReference type="EnsemblPlants" id="TraesCS7B02G113700.1">
    <property type="protein sequence ID" value="TraesCS7B02G113700.1.cds1"/>
    <property type="gene ID" value="TraesCS7B02G113700"/>
</dbReference>
<dbReference type="Gramene" id="TraesSYM5B03G02912820.1">
    <property type="protein sequence ID" value="TraesSYM5B03G02912820.1.CDS1"/>
    <property type="gene ID" value="TraesSYM5B03G02912820"/>
</dbReference>
<name>A0A3B6SAY5_WHEAT</name>
<dbReference type="Gramene" id="TraesLDM7B03G04092600.1">
    <property type="protein sequence ID" value="TraesLDM7B03G04092600.1.CDS1"/>
    <property type="gene ID" value="TraesLDM7B03G04092600"/>
</dbReference>
<evidence type="ECO:0000313" key="3">
    <source>
        <dbReference type="Proteomes" id="UP000019116"/>
    </source>
</evidence>
<dbReference type="Gramene" id="TraesARI5B03G02926480.1">
    <property type="protein sequence ID" value="TraesARI5B03G02926480.1.CDS1"/>
    <property type="gene ID" value="TraesARI5B03G02926480"/>
</dbReference>
<dbReference type="AlphaFoldDB" id="A0A3B6SAY5"/>
<reference evidence="2" key="1">
    <citation type="submission" date="2018-08" db="EMBL/GenBank/DDBJ databases">
        <authorList>
            <person name="Rossello M."/>
        </authorList>
    </citation>
    <scope>NUCLEOTIDE SEQUENCE [LARGE SCALE GENOMIC DNA]</scope>
    <source>
        <strain evidence="2">cv. Chinese Spring</strain>
    </source>
</reference>
<dbReference type="Proteomes" id="UP000019116">
    <property type="component" value="Chromosome 7B"/>
</dbReference>
<dbReference type="Gramene" id="TraesCS7B03G0298000.1">
    <property type="protein sequence ID" value="TraesCS7B03G0298000.1.CDS1"/>
    <property type="gene ID" value="TraesCS7B03G0298000"/>
</dbReference>